<evidence type="ECO:0000313" key="1">
    <source>
        <dbReference type="EMBL" id="OTP27758.1"/>
    </source>
</evidence>
<accession>A0A242L153</accession>
<sequence length="116" mass="13760">MYKLKKDNYNELSGICGLVMQNIKDLEEGSKMDLFDPRISNEEHHLYSSVLKSYNSLGNQLLSNWETLKFDDIDAFFTKLSTYIKYLDLFIKEPTIEKQWRLTSFYSSLDELNRKI</sequence>
<gene>
    <name evidence="1" type="ORF">A5802_001494</name>
</gene>
<evidence type="ECO:0000313" key="2">
    <source>
        <dbReference type="Proteomes" id="UP000195024"/>
    </source>
</evidence>
<dbReference type="AlphaFoldDB" id="A0A242L153"/>
<name>A0A242L153_ENTMU</name>
<comment type="caution">
    <text evidence="1">The sequence shown here is derived from an EMBL/GenBank/DDBJ whole genome shotgun (WGS) entry which is preliminary data.</text>
</comment>
<reference evidence="1 2" key="1">
    <citation type="submission" date="2017-05" db="EMBL/GenBank/DDBJ databases">
        <title>The Genome Sequence of Enterococcus mundtii 6B1_DIV0119.</title>
        <authorList>
            <consortium name="The Broad Institute Genomics Platform"/>
            <consortium name="The Broad Institute Genomic Center for Infectious Diseases"/>
            <person name="Earl A."/>
            <person name="Manson A."/>
            <person name="Schwartman J."/>
            <person name="Gilmore M."/>
            <person name="Abouelleil A."/>
            <person name="Cao P."/>
            <person name="Chapman S."/>
            <person name="Cusick C."/>
            <person name="Shea T."/>
            <person name="Young S."/>
            <person name="Neafsey D."/>
            <person name="Nusbaum C."/>
            <person name="Birren B."/>
        </authorList>
    </citation>
    <scope>NUCLEOTIDE SEQUENCE [LARGE SCALE GENOMIC DNA]</scope>
    <source>
        <strain evidence="1 2">6B1_DIV0119</strain>
    </source>
</reference>
<protein>
    <submittedName>
        <fullName evidence="1">Uncharacterized protein</fullName>
    </submittedName>
</protein>
<dbReference type="RefSeq" id="WP_086334893.1">
    <property type="nucleotide sequence ID" value="NZ_JAQLKJ010000020.1"/>
</dbReference>
<dbReference type="EMBL" id="NGMS01000001">
    <property type="protein sequence ID" value="OTP27758.1"/>
    <property type="molecule type" value="Genomic_DNA"/>
</dbReference>
<organism evidence="1 2">
    <name type="scientific">Enterococcus mundtii</name>
    <dbReference type="NCBI Taxonomy" id="53346"/>
    <lineage>
        <taxon>Bacteria</taxon>
        <taxon>Bacillati</taxon>
        <taxon>Bacillota</taxon>
        <taxon>Bacilli</taxon>
        <taxon>Lactobacillales</taxon>
        <taxon>Enterococcaceae</taxon>
        <taxon>Enterococcus</taxon>
    </lineage>
</organism>
<proteinExistence type="predicted"/>
<dbReference type="Proteomes" id="UP000195024">
    <property type="component" value="Unassembled WGS sequence"/>
</dbReference>